<protein>
    <submittedName>
        <fullName evidence="1">Uncharacterized protein</fullName>
    </submittedName>
</protein>
<reference evidence="2" key="1">
    <citation type="submission" date="2016-11" db="EMBL/GenBank/DDBJ databases">
        <authorList>
            <person name="Varghese N."/>
            <person name="Submissions S."/>
        </authorList>
    </citation>
    <scope>NUCLEOTIDE SEQUENCE [LARGE SCALE GENOMIC DNA]</scope>
    <source>
        <strain evidence="2">DSM 26910</strain>
    </source>
</reference>
<proteinExistence type="predicted"/>
<evidence type="ECO:0000313" key="1">
    <source>
        <dbReference type="EMBL" id="SHF21174.1"/>
    </source>
</evidence>
<dbReference type="STRING" id="1484053.SAMN05444274_10456"/>
<evidence type="ECO:0000313" key="2">
    <source>
        <dbReference type="Proteomes" id="UP000184164"/>
    </source>
</evidence>
<organism evidence="1 2">
    <name type="scientific">Mariniphaga anaerophila</name>
    <dbReference type="NCBI Taxonomy" id="1484053"/>
    <lineage>
        <taxon>Bacteria</taxon>
        <taxon>Pseudomonadati</taxon>
        <taxon>Bacteroidota</taxon>
        <taxon>Bacteroidia</taxon>
        <taxon>Marinilabiliales</taxon>
        <taxon>Prolixibacteraceae</taxon>
        <taxon>Mariniphaga</taxon>
    </lineage>
</organism>
<gene>
    <name evidence="1" type="ORF">SAMN05444274_10456</name>
</gene>
<dbReference type="Proteomes" id="UP000184164">
    <property type="component" value="Unassembled WGS sequence"/>
</dbReference>
<name>A0A1M4ZT40_9BACT</name>
<accession>A0A1M4ZT40</accession>
<sequence length="36" mass="4358">MLMYMYSINRGFRNIIDISFSDNFSKNKQKLLISRI</sequence>
<dbReference type="AlphaFoldDB" id="A0A1M4ZT40"/>
<dbReference type="EMBL" id="FQUM01000004">
    <property type="protein sequence ID" value="SHF21174.1"/>
    <property type="molecule type" value="Genomic_DNA"/>
</dbReference>
<keyword evidence="2" id="KW-1185">Reference proteome</keyword>